<dbReference type="CDD" id="cd13585">
    <property type="entry name" value="PBP2_TMBP_like"/>
    <property type="match status" value="1"/>
</dbReference>
<keyword evidence="3 4" id="KW-0732">Signal</keyword>
<gene>
    <name evidence="5" type="ORF">EDM21_21535</name>
</gene>
<dbReference type="InterPro" id="IPR006059">
    <property type="entry name" value="SBP"/>
</dbReference>
<dbReference type="PANTHER" id="PTHR30061:SF50">
    <property type="entry name" value="MALTOSE_MALTODEXTRIN-BINDING PERIPLASMIC PROTEIN"/>
    <property type="match status" value="1"/>
</dbReference>
<dbReference type="EMBL" id="RHLK01000017">
    <property type="protein sequence ID" value="MVP02065.1"/>
    <property type="molecule type" value="Genomic_DNA"/>
</dbReference>
<dbReference type="Proteomes" id="UP000490800">
    <property type="component" value="Unassembled WGS sequence"/>
</dbReference>
<evidence type="ECO:0000313" key="6">
    <source>
        <dbReference type="Proteomes" id="UP000490800"/>
    </source>
</evidence>
<dbReference type="OrthoDB" id="9782846at2"/>
<protein>
    <submittedName>
        <fullName evidence="5">Extracellular solute-binding protein</fullName>
    </submittedName>
</protein>
<dbReference type="GO" id="GO:1901982">
    <property type="term" value="F:maltose binding"/>
    <property type="evidence" value="ECO:0007669"/>
    <property type="project" value="TreeGrafter"/>
</dbReference>
<dbReference type="PANTHER" id="PTHR30061">
    <property type="entry name" value="MALTOSE-BINDING PERIPLASMIC PROTEIN"/>
    <property type="match status" value="1"/>
</dbReference>
<keyword evidence="6" id="KW-1185">Reference proteome</keyword>
<sequence>MIPYKRAVTVLLSAHLVLLPIAGCSSEADTQNSGKITLDLALWDENLSAVVNEALIRYKKEHPNVQVKVTYTPFSDYWSKLRTSLAGKSGPDVFWMNGPNFYQYVSANLLKDLGPLMEADGIKKENYTQTLTDMYSYENKLYGLPYFLDNVGLFYNKEIFDQAGIPYPDETWDWDKLKAIAGDLTQQEKGIYGFIAPISNQDGYYNVIHQAGGYVINEDKSKSGFNLPESQAALKWMKQLMDEGISPDARQQLETGHVEMFGSGKAAMTQAISIKAPELHQMLGDKLGIAPLPKGKEKAGIVHGLSWAINENTAHEQAAWDLITTLAGEEGSMKLAQSGFSIPAYEGAQEEWLQSIPSLNLKVFVDSIEFAAPYPISKYTAEWQSVETKEIQEAMRGMKTIEAATDKIAEKMNTLLDKEKEVAK</sequence>
<comment type="similarity">
    <text evidence="1">Belongs to the bacterial solute-binding protein 1 family.</text>
</comment>
<evidence type="ECO:0000313" key="5">
    <source>
        <dbReference type="EMBL" id="MVP02065.1"/>
    </source>
</evidence>
<dbReference type="RefSeq" id="WP_157338489.1">
    <property type="nucleotide sequence ID" value="NZ_RHLK01000017.1"/>
</dbReference>
<evidence type="ECO:0000256" key="1">
    <source>
        <dbReference type="ARBA" id="ARBA00008520"/>
    </source>
</evidence>
<organism evidence="5 6">
    <name type="scientific">Paenibacillus lutrae</name>
    <dbReference type="NCBI Taxonomy" id="2078573"/>
    <lineage>
        <taxon>Bacteria</taxon>
        <taxon>Bacillati</taxon>
        <taxon>Bacillota</taxon>
        <taxon>Bacilli</taxon>
        <taxon>Bacillales</taxon>
        <taxon>Paenibacillaceae</taxon>
        <taxon>Paenibacillus</taxon>
    </lineage>
</organism>
<dbReference type="SUPFAM" id="SSF53850">
    <property type="entry name" value="Periplasmic binding protein-like II"/>
    <property type="match status" value="1"/>
</dbReference>
<evidence type="ECO:0000256" key="4">
    <source>
        <dbReference type="SAM" id="SignalP"/>
    </source>
</evidence>
<feature type="signal peptide" evidence="4">
    <location>
        <begin position="1"/>
        <end position="27"/>
    </location>
</feature>
<proteinExistence type="inferred from homology"/>
<accession>A0A7X3K1F6</accession>
<reference evidence="5 6" key="1">
    <citation type="journal article" date="2019" name="Microorganisms">
        <title>Paenibacillus lutrae sp. nov., A Chitinolytic Species Isolated from A River Otter in Castril Natural Park, Granada, Spain.</title>
        <authorList>
            <person name="Rodriguez M."/>
            <person name="Reina J.C."/>
            <person name="Bejar V."/>
            <person name="Llamas I."/>
        </authorList>
    </citation>
    <scope>NUCLEOTIDE SEQUENCE [LARGE SCALE GENOMIC DNA]</scope>
    <source>
        <strain evidence="5 6">N10</strain>
    </source>
</reference>
<dbReference type="GO" id="GO:0055052">
    <property type="term" value="C:ATP-binding cassette (ABC) transporter complex, substrate-binding subunit-containing"/>
    <property type="evidence" value="ECO:0007669"/>
    <property type="project" value="TreeGrafter"/>
</dbReference>
<keyword evidence="2" id="KW-0813">Transport</keyword>
<feature type="chain" id="PRO_5038403471" evidence="4">
    <location>
        <begin position="28"/>
        <end position="424"/>
    </location>
</feature>
<dbReference type="AlphaFoldDB" id="A0A7X3K1F6"/>
<name>A0A7X3K1F6_9BACL</name>
<dbReference type="GO" id="GO:0015768">
    <property type="term" value="P:maltose transport"/>
    <property type="evidence" value="ECO:0007669"/>
    <property type="project" value="TreeGrafter"/>
</dbReference>
<dbReference type="Pfam" id="PF13416">
    <property type="entry name" value="SBP_bac_8"/>
    <property type="match status" value="1"/>
</dbReference>
<comment type="caution">
    <text evidence="5">The sequence shown here is derived from an EMBL/GenBank/DDBJ whole genome shotgun (WGS) entry which is preliminary data.</text>
</comment>
<dbReference type="GO" id="GO:0042956">
    <property type="term" value="P:maltodextrin transmembrane transport"/>
    <property type="evidence" value="ECO:0007669"/>
    <property type="project" value="TreeGrafter"/>
</dbReference>
<dbReference type="Gene3D" id="3.40.190.10">
    <property type="entry name" value="Periplasmic binding protein-like II"/>
    <property type="match status" value="1"/>
</dbReference>
<evidence type="ECO:0000256" key="2">
    <source>
        <dbReference type="ARBA" id="ARBA00022448"/>
    </source>
</evidence>
<evidence type="ECO:0000256" key="3">
    <source>
        <dbReference type="ARBA" id="ARBA00022729"/>
    </source>
</evidence>